<dbReference type="GO" id="GO:0008168">
    <property type="term" value="F:methyltransferase activity"/>
    <property type="evidence" value="ECO:0007669"/>
    <property type="project" value="UniProtKB-KW"/>
</dbReference>
<keyword evidence="2" id="KW-0808">Transferase</keyword>
<reference evidence="5" key="1">
    <citation type="submission" date="2020-08" db="EMBL/GenBank/DDBJ databases">
        <title>Genome public.</title>
        <authorList>
            <person name="Liu C."/>
            <person name="Sun Q."/>
        </authorList>
    </citation>
    <scope>NUCLEOTIDE SEQUENCE</scope>
    <source>
        <strain evidence="5">NSJ-32</strain>
    </source>
</reference>
<dbReference type="GO" id="GO:0032259">
    <property type="term" value="P:methylation"/>
    <property type="evidence" value="ECO:0007669"/>
    <property type="project" value="UniProtKB-KW"/>
</dbReference>
<evidence type="ECO:0000256" key="1">
    <source>
        <dbReference type="ARBA" id="ARBA00022603"/>
    </source>
</evidence>
<name>A0A926DPC1_9FIRM</name>
<dbReference type="InterPro" id="IPR002935">
    <property type="entry name" value="SAM_O-MeTrfase"/>
</dbReference>
<keyword evidence="6" id="KW-1185">Reference proteome</keyword>
<keyword evidence="3" id="KW-0949">S-adenosyl-L-methionine</keyword>
<dbReference type="AlphaFoldDB" id="A0A926DPC1"/>
<dbReference type="Pfam" id="PF01596">
    <property type="entry name" value="Methyltransf_3"/>
    <property type="match status" value="1"/>
</dbReference>
<dbReference type="CDD" id="cd02440">
    <property type="entry name" value="AdoMet_MTases"/>
    <property type="match status" value="1"/>
</dbReference>
<evidence type="ECO:0000256" key="2">
    <source>
        <dbReference type="ARBA" id="ARBA00022679"/>
    </source>
</evidence>
<keyword evidence="4" id="KW-0472">Membrane</keyword>
<protein>
    <submittedName>
        <fullName evidence="5">Class I SAM-dependent methyltransferase</fullName>
    </submittedName>
</protein>
<keyword evidence="4" id="KW-1133">Transmembrane helix</keyword>
<evidence type="ECO:0000313" key="5">
    <source>
        <dbReference type="EMBL" id="MBC8542708.1"/>
    </source>
</evidence>
<dbReference type="SUPFAM" id="SSF53335">
    <property type="entry name" value="S-adenosyl-L-methionine-dependent methyltransferases"/>
    <property type="match status" value="1"/>
</dbReference>
<keyword evidence="1 5" id="KW-0489">Methyltransferase</keyword>
<organism evidence="5 6">
    <name type="scientific">Bianquea renquensis</name>
    <dbReference type="NCBI Taxonomy" id="2763661"/>
    <lineage>
        <taxon>Bacteria</taxon>
        <taxon>Bacillati</taxon>
        <taxon>Bacillota</taxon>
        <taxon>Clostridia</taxon>
        <taxon>Eubacteriales</taxon>
        <taxon>Bianqueaceae</taxon>
        <taxon>Bianquea</taxon>
    </lineage>
</organism>
<evidence type="ECO:0000256" key="3">
    <source>
        <dbReference type="ARBA" id="ARBA00022691"/>
    </source>
</evidence>
<sequence>MNEIYRIKRAIIENILSDLGRMQYTEDGQTPEYSYDAIESPYKILHYNDYAFKSAMGRLRANETVDDILQMLKKKGLVDKNADFNRVKFRKLSHKIIYNFLVPWLSFTPVMERLIYMLTYVKQPKNVMAIGISSGYTLAWIGSACDLNRTRIYGVEKDGLMLSIAKDNFRRYKMEQIELHCGDGLEYLNKFPDEMFDLIFIDTRKNIDILKTAEKKLVKNGWLMQHNASDIHMVKEIKQFLDFVRDEKHFSYSVLFDVDIRGLELSVK</sequence>
<dbReference type="Gene3D" id="3.40.50.150">
    <property type="entry name" value="Vaccinia Virus protein VP39"/>
    <property type="match status" value="1"/>
</dbReference>
<feature type="transmembrane region" description="Helical" evidence="4">
    <location>
        <begin position="96"/>
        <end position="116"/>
    </location>
</feature>
<dbReference type="Proteomes" id="UP000657006">
    <property type="component" value="Unassembled WGS sequence"/>
</dbReference>
<dbReference type="EMBL" id="JACRSQ010000004">
    <property type="protein sequence ID" value="MBC8542708.1"/>
    <property type="molecule type" value="Genomic_DNA"/>
</dbReference>
<evidence type="ECO:0000256" key="4">
    <source>
        <dbReference type="SAM" id="Phobius"/>
    </source>
</evidence>
<gene>
    <name evidence="5" type="ORF">H8730_04000</name>
</gene>
<proteinExistence type="predicted"/>
<comment type="caution">
    <text evidence="5">The sequence shown here is derived from an EMBL/GenBank/DDBJ whole genome shotgun (WGS) entry which is preliminary data.</text>
</comment>
<dbReference type="InterPro" id="IPR029063">
    <property type="entry name" value="SAM-dependent_MTases_sf"/>
</dbReference>
<accession>A0A926DPC1</accession>
<keyword evidence="4" id="KW-0812">Transmembrane</keyword>
<evidence type="ECO:0000313" key="6">
    <source>
        <dbReference type="Proteomes" id="UP000657006"/>
    </source>
</evidence>
<feature type="transmembrane region" description="Helical" evidence="4">
    <location>
        <begin position="128"/>
        <end position="147"/>
    </location>
</feature>
<dbReference type="RefSeq" id="WP_177719324.1">
    <property type="nucleotide sequence ID" value="NZ_JACRSQ010000004.1"/>
</dbReference>